<dbReference type="FunFam" id="1.20.5.110:FF:000031">
    <property type="entry name" value="SNAP25 homologous protein SNAP33"/>
    <property type="match status" value="1"/>
</dbReference>
<dbReference type="PROSITE" id="PS50192">
    <property type="entry name" value="T_SNARE"/>
    <property type="match status" value="1"/>
</dbReference>
<evidence type="ECO:0000256" key="2">
    <source>
        <dbReference type="ARBA" id="ARBA00009480"/>
    </source>
</evidence>
<dbReference type="EMBL" id="JACMSC010000016">
    <property type="protein sequence ID" value="KAG6480557.1"/>
    <property type="molecule type" value="Genomic_DNA"/>
</dbReference>
<dbReference type="Gene3D" id="1.20.5.110">
    <property type="match status" value="2"/>
</dbReference>
<dbReference type="CDD" id="cd15861">
    <property type="entry name" value="SNARE_SNAP25N_23N_29N_SEC9N"/>
    <property type="match status" value="1"/>
</dbReference>
<dbReference type="SMART" id="SM00397">
    <property type="entry name" value="t_SNARE"/>
    <property type="match status" value="2"/>
</dbReference>
<comment type="similarity">
    <text evidence="2">Belongs to the SNAP-25 family.</text>
</comment>
<feature type="region of interest" description="Disordered" evidence="6">
    <location>
        <begin position="1"/>
        <end position="41"/>
    </location>
</feature>
<keyword evidence="4" id="KW-0653">Protein transport</keyword>
<dbReference type="Proteomes" id="UP000734854">
    <property type="component" value="Unassembled WGS sequence"/>
</dbReference>
<dbReference type="InterPro" id="IPR044766">
    <property type="entry name" value="NPSN/SNAP25-like_N_SNARE"/>
</dbReference>
<dbReference type="GO" id="GO:0005886">
    <property type="term" value="C:plasma membrane"/>
    <property type="evidence" value="ECO:0007669"/>
    <property type="project" value="TreeGrafter"/>
</dbReference>
<protein>
    <recommendedName>
        <fullName evidence="7">t-SNARE coiled-coil homology domain-containing protein</fullName>
    </recommendedName>
</protein>
<feature type="domain" description="T-SNARE coiled-coil homology" evidence="7">
    <location>
        <begin position="201"/>
        <end position="263"/>
    </location>
</feature>
<comment type="caution">
    <text evidence="8">The sequence shown here is derived from an EMBL/GenBank/DDBJ whole genome shotgun (WGS) entry which is preliminary data.</text>
</comment>
<dbReference type="GO" id="GO:0015031">
    <property type="term" value="P:protein transport"/>
    <property type="evidence" value="ECO:0007669"/>
    <property type="project" value="UniProtKB-KW"/>
</dbReference>
<evidence type="ECO:0000256" key="6">
    <source>
        <dbReference type="SAM" id="MobiDB-lite"/>
    </source>
</evidence>
<proteinExistence type="inferred from homology"/>
<evidence type="ECO:0000313" key="9">
    <source>
        <dbReference type="Proteomes" id="UP000734854"/>
    </source>
</evidence>
<name>A0A8J5KI34_ZINOF</name>
<evidence type="ECO:0000256" key="5">
    <source>
        <dbReference type="ARBA" id="ARBA00023136"/>
    </source>
</evidence>
<dbReference type="SUPFAM" id="SSF58038">
    <property type="entry name" value="SNARE fusion complex"/>
    <property type="match status" value="2"/>
</dbReference>
<comment type="subcellular location">
    <subcellularLocation>
        <location evidence="1">Membrane</location>
    </subcellularLocation>
</comment>
<keyword evidence="9" id="KW-1185">Reference proteome</keyword>
<dbReference type="AlphaFoldDB" id="A0A8J5KI34"/>
<sequence length="266" mass="29323">MSARKALLSANNEKSAKSVISSPDPFDSVSDFEADRSSKPTTAAFSSLGFSATKARYKNDFRDSGGIENQSVQELENYAVYKAEETTNTLNGCLRIAEEMRGDASNTLVKLHQQGQQITKTHQTVADIEHDLSRGEKLLGSLGGLFSKTWKPKKTHRIKGPLPVQGSHLEQRQKLGLATAPPRSEPRHFSSEQASALEKVEHEKAKQDDVLSDLSNMLGELKSMAIDMGSEMERQSVALDRMQDDTDEIHARVKGASQRGRRLLGK</sequence>
<dbReference type="InterPro" id="IPR000727">
    <property type="entry name" value="T_SNARE_dom"/>
</dbReference>
<dbReference type="GO" id="GO:0016192">
    <property type="term" value="P:vesicle-mediated transport"/>
    <property type="evidence" value="ECO:0007669"/>
    <property type="project" value="UniProtKB-ARBA"/>
</dbReference>
<dbReference type="GO" id="GO:0031201">
    <property type="term" value="C:SNARE complex"/>
    <property type="evidence" value="ECO:0007669"/>
    <property type="project" value="InterPro"/>
</dbReference>
<feature type="compositionally biased region" description="Low complexity" evidence="6">
    <location>
        <begin position="18"/>
        <end position="31"/>
    </location>
</feature>
<accession>A0A8J5KI34</accession>
<organism evidence="8 9">
    <name type="scientific">Zingiber officinale</name>
    <name type="common">Ginger</name>
    <name type="synonym">Amomum zingiber</name>
    <dbReference type="NCBI Taxonomy" id="94328"/>
    <lineage>
        <taxon>Eukaryota</taxon>
        <taxon>Viridiplantae</taxon>
        <taxon>Streptophyta</taxon>
        <taxon>Embryophyta</taxon>
        <taxon>Tracheophyta</taxon>
        <taxon>Spermatophyta</taxon>
        <taxon>Magnoliopsida</taxon>
        <taxon>Liliopsida</taxon>
        <taxon>Zingiberales</taxon>
        <taxon>Zingiberaceae</taxon>
        <taxon>Zingiber</taxon>
    </lineage>
</organism>
<evidence type="ECO:0000256" key="1">
    <source>
        <dbReference type="ARBA" id="ARBA00004370"/>
    </source>
</evidence>
<evidence type="ECO:0000259" key="7">
    <source>
        <dbReference type="PROSITE" id="PS50192"/>
    </source>
</evidence>
<keyword evidence="3" id="KW-0813">Transport</keyword>
<keyword evidence="5" id="KW-0472">Membrane</keyword>
<evidence type="ECO:0000313" key="8">
    <source>
        <dbReference type="EMBL" id="KAG6480557.1"/>
    </source>
</evidence>
<gene>
    <name evidence="8" type="ORF">ZIOFF_057141</name>
</gene>
<evidence type="ECO:0000256" key="4">
    <source>
        <dbReference type="ARBA" id="ARBA00022927"/>
    </source>
</evidence>
<dbReference type="CDD" id="cd15841">
    <property type="entry name" value="SNARE_Qc"/>
    <property type="match status" value="1"/>
</dbReference>
<dbReference type="PANTHER" id="PTHR19305:SF9">
    <property type="entry name" value="SYNAPTOSOMAL-ASSOCIATED PROTEIN 29"/>
    <property type="match status" value="1"/>
</dbReference>
<dbReference type="PANTHER" id="PTHR19305">
    <property type="entry name" value="SYNAPTOSOMAL ASSOCIATED PROTEIN"/>
    <property type="match status" value="1"/>
</dbReference>
<reference evidence="8 9" key="1">
    <citation type="submission" date="2020-08" db="EMBL/GenBank/DDBJ databases">
        <title>Plant Genome Project.</title>
        <authorList>
            <person name="Zhang R.-G."/>
        </authorList>
    </citation>
    <scope>NUCLEOTIDE SEQUENCE [LARGE SCALE GENOMIC DNA]</scope>
    <source>
        <tissue evidence="8">Rhizome</tissue>
    </source>
</reference>
<dbReference type="GO" id="GO:0005484">
    <property type="term" value="F:SNAP receptor activity"/>
    <property type="evidence" value="ECO:0007669"/>
    <property type="project" value="InterPro"/>
</dbReference>
<evidence type="ECO:0000256" key="3">
    <source>
        <dbReference type="ARBA" id="ARBA00022448"/>
    </source>
</evidence>